<feature type="non-terminal residue" evidence="1">
    <location>
        <position position="1"/>
    </location>
</feature>
<dbReference type="AlphaFoldDB" id="A0A2V1DQQ0"/>
<sequence>RYRFITREYIGPYAASKNIAYKDRNGKEIRSFFEILVGDLQDTDTLRMQCSSLQDQVQSLQQELLSSVDKVEYATDAELASDFRALRMAIKSFCRSIKPLNNNEVFSIEAIQRSLFVANVPPRYWHGRGRMKYLLEAFVWSKLYEDIFNSPFFIFGNYHTGLSEEYFTIFGEENVYRWPIPSQRAENFRYTTIEQIIERVDMDVLTEGMEKDNPSYLEQSIMQTRIQLLDDIVLPLLNVSPDTDFTKIYSILNKAFALSLKMGLQRCRVQIVHPEIGVAYTSGQPDLSSIPESEDLESGNVAFIVNPGIAKWGDAEGKMLDQRLDIVPSLVFVE</sequence>
<keyword evidence="2" id="KW-1185">Reference proteome</keyword>
<organism evidence="1 2">
    <name type="scientific">Periconia macrospinosa</name>
    <dbReference type="NCBI Taxonomy" id="97972"/>
    <lineage>
        <taxon>Eukaryota</taxon>
        <taxon>Fungi</taxon>
        <taxon>Dikarya</taxon>
        <taxon>Ascomycota</taxon>
        <taxon>Pezizomycotina</taxon>
        <taxon>Dothideomycetes</taxon>
        <taxon>Pleosporomycetidae</taxon>
        <taxon>Pleosporales</taxon>
        <taxon>Massarineae</taxon>
        <taxon>Periconiaceae</taxon>
        <taxon>Periconia</taxon>
    </lineage>
</organism>
<dbReference type="STRING" id="97972.A0A2V1DQQ0"/>
<dbReference type="Proteomes" id="UP000244855">
    <property type="component" value="Unassembled WGS sequence"/>
</dbReference>
<protein>
    <submittedName>
        <fullName evidence="1">Uncharacterized protein</fullName>
    </submittedName>
</protein>
<gene>
    <name evidence="1" type="ORF">DM02DRAFT_487562</name>
</gene>
<reference evidence="1 2" key="1">
    <citation type="journal article" date="2018" name="Sci. Rep.">
        <title>Comparative genomics provides insights into the lifestyle and reveals functional heterogeneity of dark septate endophytic fungi.</title>
        <authorList>
            <person name="Knapp D.G."/>
            <person name="Nemeth J.B."/>
            <person name="Barry K."/>
            <person name="Hainaut M."/>
            <person name="Henrissat B."/>
            <person name="Johnson J."/>
            <person name="Kuo A."/>
            <person name="Lim J.H.P."/>
            <person name="Lipzen A."/>
            <person name="Nolan M."/>
            <person name="Ohm R.A."/>
            <person name="Tamas L."/>
            <person name="Grigoriev I.V."/>
            <person name="Spatafora J.W."/>
            <person name="Nagy L.G."/>
            <person name="Kovacs G.M."/>
        </authorList>
    </citation>
    <scope>NUCLEOTIDE SEQUENCE [LARGE SCALE GENOMIC DNA]</scope>
    <source>
        <strain evidence="1 2">DSE2036</strain>
    </source>
</reference>
<evidence type="ECO:0000313" key="2">
    <source>
        <dbReference type="Proteomes" id="UP000244855"/>
    </source>
</evidence>
<evidence type="ECO:0000313" key="1">
    <source>
        <dbReference type="EMBL" id="PVI00349.1"/>
    </source>
</evidence>
<accession>A0A2V1DQQ0</accession>
<proteinExistence type="predicted"/>
<feature type="non-terminal residue" evidence="1">
    <location>
        <position position="334"/>
    </location>
</feature>
<name>A0A2V1DQQ0_9PLEO</name>
<dbReference type="OrthoDB" id="3545916at2759"/>
<dbReference type="EMBL" id="KZ805375">
    <property type="protein sequence ID" value="PVI00349.1"/>
    <property type="molecule type" value="Genomic_DNA"/>
</dbReference>